<dbReference type="InterPro" id="IPR029057">
    <property type="entry name" value="PRTase-like"/>
</dbReference>
<dbReference type="Gene3D" id="3.40.50.2020">
    <property type="match status" value="2"/>
</dbReference>
<keyword evidence="5" id="KW-1185">Reference proteome</keyword>
<name>A0A1Y0SWL4_9CAUD</name>
<dbReference type="InterPro" id="IPR005946">
    <property type="entry name" value="Rib-P_diPkinase"/>
</dbReference>
<dbReference type="Proteomes" id="UP000225448">
    <property type="component" value="Segment"/>
</dbReference>
<dbReference type="GO" id="GO:0006164">
    <property type="term" value="P:purine nucleotide biosynthetic process"/>
    <property type="evidence" value="ECO:0007669"/>
    <property type="project" value="TreeGrafter"/>
</dbReference>
<dbReference type="Pfam" id="PF13793">
    <property type="entry name" value="Pribosyltran_N"/>
    <property type="match status" value="1"/>
</dbReference>
<keyword evidence="4" id="KW-0808">Transferase</keyword>
<dbReference type="GO" id="GO:0016301">
    <property type="term" value="F:kinase activity"/>
    <property type="evidence" value="ECO:0007669"/>
    <property type="project" value="UniProtKB-KW"/>
</dbReference>
<keyword evidence="4" id="KW-0418">Kinase</keyword>
<reference evidence="4 5" key="1">
    <citation type="submission" date="2017-05" db="EMBL/GenBank/DDBJ databases">
        <authorList>
            <person name="Song R."/>
            <person name="Chenine A.L."/>
            <person name="Ruprecht R.M."/>
        </authorList>
    </citation>
    <scope>NUCLEOTIDE SEQUENCE [LARGE SCALE GENOMIC DNA]</scope>
</reference>
<dbReference type="InterPro" id="IPR000836">
    <property type="entry name" value="PRTase_dom"/>
</dbReference>
<feature type="domain" description="Phosphoribosyltransferase" evidence="2">
    <location>
        <begin position="156"/>
        <end position="247"/>
    </location>
</feature>
<dbReference type="GO" id="GO:0004749">
    <property type="term" value="F:ribose phosphate diphosphokinase activity"/>
    <property type="evidence" value="ECO:0007669"/>
    <property type="project" value="TreeGrafter"/>
</dbReference>
<proteinExistence type="predicted"/>
<dbReference type="CDD" id="cd06223">
    <property type="entry name" value="PRTases_typeI"/>
    <property type="match status" value="1"/>
</dbReference>
<dbReference type="NCBIfam" id="TIGR01251">
    <property type="entry name" value="ribP_PPkin"/>
    <property type="match status" value="1"/>
</dbReference>
<dbReference type="SUPFAM" id="SSF53271">
    <property type="entry name" value="PRTase-like"/>
    <property type="match status" value="1"/>
</dbReference>
<dbReference type="PANTHER" id="PTHR10210:SF41">
    <property type="entry name" value="RIBOSE-PHOSPHATE PYROPHOSPHOKINASE 1, CHLOROPLASTIC"/>
    <property type="match status" value="1"/>
</dbReference>
<dbReference type="GO" id="GO:0006015">
    <property type="term" value="P:5-phosphoribose 1-diphosphate biosynthetic process"/>
    <property type="evidence" value="ECO:0007669"/>
    <property type="project" value="TreeGrafter"/>
</dbReference>
<dbReference type="Pfam" id="PF00156">
    <property type="entry name" value="Pribosyltran"/>
    <property type="match status" value="1"/>
</dbReference>
<sequence>MLFINILNRTPTGITHTGFDLVPSTTFKGGEQNVKLFDYQAIAIESADKITIKAHLTNANTVMDLLLLVDAIRRINPSVRIGAFIPYMPYARQDRVCNPGEALSIAVMAKVINSLNFDRVFLLDPHSDSTVGLIERSIVESPVQFIRRSDTFVGMDFSEVYLVAPDAGAQKRVKALATELGAAGYITATKERDLETMEITGTKFDGNVTGKKLLVVDDICDGGRTFVALAKALREQEPEELHLWVTHGIFSYGTKVVTVHYDSVATTNSFQPTAEGQVDQNGERDYKMTWVQL</sequence>
<evidence type="ECO:0000259" key="3">
    <source>
        <dbReference type="Pfam" id="PF13793"/>
    </source>
</evidence>
<dbReference type="GO" id="GO:0000287">
    <property type="term" value="F:magnesium ion binding"/>
    <property type="evidence" value="ECO:0007669"/>
    <property type="project" value="InterPro"/>
</dbReference>
<protein>
    <submittedName>
        <fullName evidence="4">Ribose-phosphate pyrophosphokinase</fullName>
    </submittedName>
</protein>
<dbReference type="EMBL" id="MF042360">
    <property type="protein sequence ID" value="ARV76974.1"/>
    <property type="molecule type" value="Genomic_DNA"/>
</dbReference>
<evidence type="ECO:0000313" key="4">
    <source>
        <dbReference type="EMBL" id="ARV76974.1"/>
    </source>
</evidence>
<accession>A0A1Y0SWL4</accession>
<feature type="domain" description="Ribose-phosphate pyrophosphokinase N-terminal" evidence="3">
    <location>
        <begin position="26"/>
        <end position="113"/>
    </location>
</feature>
<evidence type="ECO:0000256" key="1">
    <source>
        <dbReference type="ARBA" id="ARBA00022727"/>
    </source>
</evidence>
<evidence type="ECO:0000259" key="2">
    <source>
        <dbReference type="Pfam" id="PF00156"/>
    </source>
</evidence>
<evidence type="ECO:0000313" key="5">
    <source>
        <dbReference type="Proteomes" id="UP000225448"/>
    </source>
</evidence>
<gene>
    <name evidence="4" type="ORF">PHABIO_343</name>
</gene>
<dbReference type="PANTHER" id="PTHR10210">
    <property type="entry name" value="RIBOSE-PHOSPHATE DIPHOSPHOKINASE FAMILY MEMBER"/>
    <property type="match status" value="1"/>
</dbReference>
<dbReference type="InterPro" id="IPR029099">
    <property type="entry name" value="Pribosyltran_N"/>
</dbReference>
<dbReference type="GO" id="GO:0002189">
    <property type="term" value="C:ribose phosphate diphosphokinase complex"/>
    <property type="evidence" value="ECO:0007669"/>
    <property type="project" value="TreeGrafter"/>
</dbReference>
<dbReference type="SMART" id="SM01400">
    <property type="entry name" value="Pribosyltran_N"/>
    <property type="match status" value="1"/>
</dbReference>
<organism evidence="4 5">
    <name type="scientific">Pseudomonas phage Phabio</name>
    <dbReference type="NCBI Taxonomy" id="2006668"/>
    <lineage>
        <taxon>Viruses</taxon>
        <taxon>Duplodnaviria</taxon>
        <taxon>Heunggongvirae</taxon>
        <taxon>Uroviricota</taxon>
        <taxon>Caudoviricetes</taxon>
        <taxon>Chimalliviridae</taxon>
        <taxon>Phabiovirus</taxon>
        <taxon>Phabiovirus phabio</taxon>
    </lineage>
</organism>
<keyword evidence="1" id="KW-0545">Nucleotide biosynthesis</keyword>